<comment type="caution">
    <text evidence="2">The sequence shown here is derived from an EMBL/GenBank/DDBJ whole genome shotgun (WGS) entry which is preliminary data.</text>
</comment>
<evidence type="ECO:0008006" key="4">
    <source>
        <dbReference type="Google" id="ProtNLM"/>
    </source>
</evidence>
<keyword evidence="3" id="KW-1185">Reference proteome</keyword>
<name>A0A4R9FY77_9LEPT</name>
<feature type="transmembrane region" description="Helical" evidence="1">
    <location>
        <begin position="28"/>
        <end position="48"/>
    </location>
</feature>
<feature type="transmembrane region" description="Helical" evidence="1">
    <location>
        <begin position="173"/>
        <end position="192"/>
    </location>
</feature>
<dbReference type="AlphaFoldDB" id="A0A4R9FY77"/>
<evidence type="ECO:0000313" key="2">
    <source>
        <dbReference type="EMBL" id="TGK03998.1"/>
    </source>
</evidence>
<keyword evidence="1" id="KW-0812">Transmembrane</keyword>
<accession>A0A4R9FY77</accession>
<proteinExistence type="predicted"/>
<organism evidence="2 3">
    <name type="scientific">Leptospira semungkisensis</name>
    <dbReference type="NCBI Taxonomy" id="2484985"/>
    <lineage>
        <taxon>Bacteria</taxon>
        <taxon>Pseudomonadati</taxon>
        <taxon>Spirochaetota</taxon>
        <taxon>Spirochaetia</taxon>
        <taxon>Leptospirales</taxon>
        <taxon>Leptospiraceae</taxon>
        <taxon>Leptospira</taxon>
    </lineage>
</organism>
<protein>
    <recommendedName>
        <fullName evidence="4">YIP1 family protein</fullName>
    </recommendedName>
</protein>
<reference evidence="2" key="1">
    <citation type="journal article" date="2019" name="PLoS Negl. Trop. Dis.">
        <title>Revisiting the worldwide diversity of Leptospira species in the environment.</title>
        <authorList>
            <person name="Vincent A.T."/>
            <person name="Schiettekatte O."/>
            <person name="Bourhy P."/>
            <person name="Veyrier F.J."/>
            <person name="Picardeau M."/>
        </authorList>
    </citation>
    <scope>NUCLEOTIDE SEQUENCE [LARGE SCALE GENOMIC DNA]</scope>
    <source>
        <strain evidence="2">SSS9</strain>
    </source>
</reference>
<keyword evidence="1" id="KW-0472">Membrane</keyword>
<dbReference type="Proteomes" id="UP000297453">
    <property type="component" value="Unassembled WGS sequence"/>
</dbReference>
<feature type="transmembrane region" description="Helical" evidence="1">
    <location>
        <begin position="116"/>
        <end position="137"/>
    </location>
</feature>
<dbReference type="OrthoDB" id="327099at2"/>
<feature type="transmembrane region" description="Helical" evidence="1">
    <location>
        <begin position="143"/>
        <end position="166"/>
    </location>
</feature>
<dbReference type="RefSeq" id="WP_135587833.1">
    <property type="nucleotide sequence ID" value="NZ_RQEP01000012.1"/>
</dbReference>
<gene>
    <name evidence="2" type="ORF">EHO59_10790</name>
</gene>
<keyword evidence="1" id="KW-1133">Transmembrane helix</keyword>
<feature type="transmembrane region" description="Helical" evidence="1">
    <location>
        <begin position="82"/>
        <end position="104"/>
    </location>
</feature>
<sequence length="239" mass="27705">MKFIKLYLQDTWRLIRSPKSELEKPSTYSGYLEIYIWALLPILAGYLFSHLSFKALALEYVFLGGSLYRFIFQLLLPSTLLGTFYAFLYTSLYLIVTGAIFFGIGKFFSGRSEPDFCLGLASKISFLIPVWGLLVLFDFVRVFGFILYLIFFIYATYIIILSIFYGIRASKNISIIGGLILGLSLYGIFFFYDDNQMDNLILPTQPKLMTPEEEREKIQEAQEIIRKLEDARREKGYKD</sequence>
<evidence type="ECO:0000313" key="3">
    <source>
        <dbReference type="Proteomes" id="UP000297453"/>
    </source>
</evidence>
<evidence type="ECO:0000256" key="1">
    <source>
        <dbReference type="SAM" id="Phobius"/>
    </source>
</evidence>
<dbReference type="EMBL" id="RQEP01000012">
    <property type="protein sequence ID" value="TGK03998.1"/>
    <property type="molecule type" value="Genomic_DNA"/>
</dbReference>
<feature type="transmembrane region" description="Helical" evidence="1">
    <location>
        <begin position="55"/>
        <end position="76"/>
    </location>
</feature>